<feature type="domain" description="ABC-type glycine betaine transport system substrate-binding" evidence="6">
    <location>
        <begin position="96"/>
        <end position="344"/>
    </location>
</feature>
<feature type="region of interest" description="Disordered" evidence="5">
    <location>
        <begin position="47"/>
        <end position="89"/>
    </location>
</feature>
<dbReference type="Gene3D" id="3.40.190.10">
    <property type="entry name" value="Periplasmic binding protein-like II"/>
    <property type="match status" value="1"/>
</dbReference>
<keyword evidence="8" id="KW-1185">Reference proteome</keyword>
<dbReference type="GO" id="GO:0015871">
    <property type="term" value="P:choline transport"/>
    <property type="evidence" value="ECO:0007669"/>
    <property type="project" value="TreeGrafter"/>
</dbReference>
<dbReference type="Pfam" id="PF04069">
    <property type="entry name" value="OpuAC"/>
    <property type="match status" value="1"/>
</dbReference>
<comment type="caution">
    <text evidence="7">The sequence shown here is derived from an EMBL/GenBank/DDBJ whole genome shotgun (WGS) entry which is preliminary data.</text>
</comment>
<dbReference type="EMBL" id="AGBA01000007">
    <property type="protein sequence ID" value="EGY78467.1"/>
    <property type="molecule type" value="Genomic_DNA"/>
</dbReference>
<dbReference type="AlphaFoldDB" id="G4CVS9"/>
<reference evidence="7 8" key="1">
    <citation type="submission" date="2011-06" db="EMBL/GenBank/DDBJ databases">
        <authorList>
            <person name="Muzny D."/>
            <person name="Qin X."/>
            <person name="Deng J."/>
            <person name="Jiang H."/>
            <person name="Liu Y."/>
            <person name="Qu J."/>
            <person name="Song X.-Z."/>
            <person name="Zhang L."/>
            <person name="Thornton R."/>
            <person name="Coyle M."/>
            <person name="Francisco L."/>
            <person name="Jackson L."/>
            <person name="Javaid M."/>
            <person name="Korchina V."/>
            <person name="Kovar C."/>
            <person name="Mata R."/>
            <person name="Mathew T."/>
            <person name="Ngo R."/>
            <person name="Nguyen L."/>
            <person name="Nguyen N."/>
            <person name="Okwuonu G."/>
            <person name="Ongeri F."/>
            <person name="Pham C."/>
            <person name="Simmons D."/>
            <person name="Wilczek-Boney K."/>
            <person name="Hale W."/>
            <person name="Jakkamsetti A."/>
            <person name="Pham P."/>
            <person name="Ruth R."/>
            <person name="San Lucas F."/>
            <person name="Warren J."/>
            <person name="Zhang J."/>
            <person name="Zhao Z."/>
            <person name="Zhou C."/>
            <person name="Zhu D."/>
            <person name="Lee S."/>
            <person name="Bess C."/>
            <person name="Blankenburg K."/>
            <person name="Forbes L."/>
            <person name="Fu Q."/>
            <person name="Gubbala S."/>
            <person name="Hirani K."/>
            <person name="Jayaseelan J.C."/>
            <person name="Lara F."/>
            <person name="Munidasa M."/>
            <person name="Palculict T."/>
            <person name="Patil S."/>
            <person name="Pu L.-L."/>
            <person name="Saada N."/>
            <person name="Tang L."/>
            <person name="Weissenberger G."/>
            <person name="Zhu Y."/>
            <person name="Hemphill L."/>
            <person name="Shang Y."/>
            <person name="Youmans B."/>
            <person name="Ayvaz T."/>
            <person name="Ross M."/>
            <person name="Santibanez J."/>
            <person name="Aqrawi P."/>
            <person name="Gross S."/>
            <person name="Joshi V."/>
            <person name="Fowler G."/>
            <person name="Nazareth L."/>
            <person name="Reid J."/>
            <person name="Worley K."/>
            <person name="Petrosino J."/>
            <person name="Highlander S."/>
            <person name="Gibbs R."/>
        </authorList>
    </citation>
    <scope>NUCLEOTIDE SEQUENCE [LARGE SCALE GENOMIC DNA]</scope>
    <source>
        <strain evidence="7 8">ATCC 25577</strain>
    </source>
</reference>
<evidence type="ECO:0000256" key="4">
    <source>
        <dbReference type="ARBA" id="ARBA00023136"/>
    </source>
</evidence>
<dbReference type="InterPro" id="IPR007210">
    <property type="entry name" value="ABC_Gly_betaine_transp_sub-bd"/>
</dbReference>
<evidence type="ECO:0000256" key="3">
    <source>
        <dbReference type="ARBA" id="ARBA00022475"/>
    </source>
</evidence>
<keyword evidence="3" id="KW-1003">Cell membrane</keyword>
<dbReference type="PANTHER" id="PTHR47737">
    <property type="entry name" value="GLYCINE BETAINE/PROLINE BETAINE TRANSPORT SYSTEM PERMEASE PROTEIN PROW"/>
    <property type="match status" value="1"/>
</dbReference>
<evidence type="ECO:0000313" key="8">
    <source>
        <dbReference type="Proteomes" id="UP000005332"/>
    </source>
</evidence>
<organism evidence="7 8">
    <name type="scientific">Cutibacterium avidum ATCC 25577</name>
    <dbReference type="NCBI Taxonomy" id="997355"/>
    <lineage>
        <taxon>Bacteria</taxon>
        <taxon>Bacillati</taxon>
        <taxon>Actinomycetota</taxon>
        <taxon>Actinomycetes</taxon>
        <taxon>Propionibacteriales</taxon>
        <taxon>Propionibacteriaceae</taxon>
        <taxon>Cutibacterium</taxon>
    </lineage>
</organism>
<evidence type="ECO:0000256" key="5">
    <source>
        <dbReference type="SAM" id="MobiDB-lite"/>
    </source>
</evidence>
<dbReference type="PATRIC" id="fig|997355.3.peg.621"/>
<evidence type="ECO:0000313" key="7">
    <source>
        <dbReference type="EMBL" id="EGY78467.1"/>
    </source>
</evidence>
<dbReference type="HOGENOM" id="CLU_008673_1_0_11"/>
<gene>
    <name evidence="7" type="ORF">HMPREF9153_0636</name>
</gene>
<dbReference type="SUPFAM" id="SSF53850">
    <property type="entry name" value="Periplasmic binding protein-like II"/>
    <property type="match status" value="1"/>
</dbReference>
<accession>G4CVS9</accession>
<comment type="subcellular location">
    <subcellularLocation>
        <location evidence="1">Cell membrane</location>
    </subcellularLocation>
</comment>
<name>G4CVS9_9ACTN</name>
<sequence length="361" mass="38842">MRGRYASWARERRIMSHRMMAGALLAALIGLGAAGCSGTAGVYNNSEDATNGSRSSGGEGTPEAHSGATPDQKWTHCAPGSRSADIASMKPDTNTHLTIGAFNGWDESWATSGLIKQVLEKDGYTVTIKGFDAGVGYQATAGGGIDLITDSWLPVTQAGYIRKYGPKLENLGCWYDNAKLTIAVNKNSPAHSIADLKTMGNSYGNVIYSIEPGAEMTKTIANQTLPMYGLSNITLKTSSTPAMLAQLKKATKAGNDVAVTLWRPHWAYDAYPVRDLDDPKNAISNAELIYSFGRPGFEKDHPKAAQLVRNLAIDDAHLSSLEHLMVETTDRGGQQGTAIAAWMKNNTDWVDDWQAGRLGDR</sequence>
<evidence type="ECO:0000256" key="1">
    <source>
        <dbReference type="ARBA" id="ARBA00004236"/>
    </source>
</evidence>
<dbReference type="CDD" id="cd13639">
    <property type="entry name" value="PBP2_OpuAC_like"/>
    <property type="match status" value="1"/>
</dbReference>
<protein>
    <submittedName>
        <fullName evidence="7">Proline/glycine betaine ABC superfamily ATP binding cassette transporter, binding protein</fullName>
    </submittedName>
</protein>
<dbReference type="GO" id="GO:0031460">
    <property type="term" value="P:glycine betaine transport"/>
    <property type="evidence" value="ECO:0007669"/>
    <property type="project" value="TreeGrafter"/>
</dbReference>
<keyword evidence="2" id="KW-0813">Transport</keyword>
<dbReference type="GO" id="GO:0043190">
    <property type="term" value="C:ATP-binding cassette (ABC) transporter complex"/>
    <property type="evidence" value="ECO:0007669"/>
    <property type="project" value="InterPro"/>
</dbReference>
<dbReference type="GO" id="GO:0015226">
    <property type="term" value="F:carnitine transmembrane transporter activity"/>
    <property type="evidence" value="ECO:0007669"/>
    <property type="project" value="TreeGrafter"/>
</dbReference>
<keyword evidence="4" id="KW-0472">Membrane</keyword>
<dbReference type="Gene3D" id="3.40.190.100">
    <property type="entry name" value="Glycine betaine-binding periplasmic protein, domain 2"/>
    <property type="match status" value="1"/>
</dbReference>
<dbReference type="Proteomes" id="UP000005332">
    <property type="component" value="Unassembled WGS sequence"/>
</dbReference>
<dbReference type="GO" id="GO:0005275">
    <property type="term" value="F:amine transmembrane transporter activity"/>
    <property type="evidence" value="ECO:0007669"/>
    <property type="project" value="TreeGrafter"/>
</dbReference>
<evidence type="ECO:0000259" key="6">
    <source>
        <dbReference type="Pfam" id="PF04069"/>
    </source>
</evidence>
<proteinExistence type="predicted"/>
<dbReference type="PANTHER" id="PTHR47737:SF1">
    <property type="entry name" value="GLYCINE BETAINE_PROLINE BETAINE TRANSPORT SYSTEM PERMEASE PROTEIN PROW"/>
    <property type="match status" value="1"/>
</dbReference>
<evidence type="ECO:0000256" key="2">
    <source>
        <dbReference type="ARBA" id="ARBA00022448"/>
    </source>
</evidence>